<dbReference type="Proteomes" id="UP001179360">
    <property type="component" value="Segment"/>
</dbReference>
<dbReference type="InterPro" id="IPR055856">
    <property type="entry name" value="DUF7433"/>
</dbReference>
<organism evidence="2">
    <name type="scientific">Mycobacterium phage Duplicity</name>
    <dbReference type="NCBI Taxonomy" id="2912655"/>
    <lineage>
        <taxon>Viruses</taxon>
        <taxon>Duplodnaviria</taxon>
        <taxon>Heunggongvirae</taxon>
        <taxon>Uroviricota</taxon>
        <taxon>Caudoviricetes</taxon>
        <taxon>Nclasvirinae</taxon>
        <taxon>Charlievirus</taxon>
        <taxon>Charlievirus Pipsqueaks</taxon>
    </lineage>
</organism>
<evidence type="ECO:0000313" key="2">
    <source>
        <dbReference type="EMBL" id="UKH48418.1"/>
    </source>
</evidence>
<sequence length="131" mass="14491">MSVNASEDGLEPLGEAPDITSTANHRPRSRRAGSLDDRQVEIIDTNETVLAVLVYPDGHTRLRTDQPLSWVAATLQALMAAATLTEDQRWLLYVAARHVMPIALLDPDYGIRGLKASHGSPRTFRRIFGRC</sequence>
<proteinExistence type="predicted"/>
<reference evidence="2" key="1">
    <citation type="submission" date="2021-12" db="EMBL/GenBank/DDBJ databases">
        <authorList>
            <person name="Beeman S.L."/>
            <person name="Bekhet S.E."/>
            <person name="Boortalary R."/>
            <person name="Bowen R.T."/>
            <person name="Correll A.K."/>
            <person name="Dhami H."/>
            <person name="Edwards S.D."/>
            <person name="Frahm J."/>
            <person name="Goad L.A."/>
            <person name="Heldmann M.G."/>
            <person name="Hindi F.N."/>
            <person name="Jorgensen J.B."/>
            <person name="Kasputis T.R."/>
            <person name="Lenert A.M."/>
            <person name="Luers J."/>
            <person name="Malek A."/>
            <person name="Markham A.E."/>
            <person name="Marrella M.A."/>
            <person name="Martin K.J."/>
            <person name="McDonald M.E."/>
            <person name="Moise K.E."/>
            <person name="O'Connor O.C."/>
            <person name="Poynter G.D."/>
            <person name="Samarasinghe J.R."/>
            <person name="Scott T.M."/>
            <person name="Smeltz R.E."/>
            <person name="Waid J.G."/>
            <person name="Young D.K."/>
            <person name="Voshell S.M."/>
            <person name="Garlena R.A."/>
            <person name="Russell D.A."/>
            <person name="Pope W.H."/>
            <person name="Jacobs-Sera D."/>
            <person name="Hatfull G.F."/>
        </authorList>
    </citation>
    <scope>NUCLEOTIDE SEQUENCE</scope>
</reference>
<gene>
    <name evidence="2" type="primary">51</name>
    <name evidence="2" type="ORF">SEA_DUPLICITY_51</name>
</gene>
<dbReference type="EMBL" id="OL742561">
    <property type="protein sequence ID" value="UKH48418.1"/>
    <property type="molecule type" value="Genomic_DNA"/>
</dbReference>
<name>A0AA49BQB8_9CAUD</name>
<protein>
    <submittedName>
        <fullName evidence="2">Uncharacterized protein</fullName>
    </submittedName>
</protein>
<evidence type="ECO:0000256" key="1">
    <source>
        <dbReference type="SAM" id="MobiDB-lite"/>
    </source>
</evidence>
<dbReference type="Pfam" id="PF24212">
    <property type="entry name" value="DUF7433"/>
    <property type="match status" value="1"/>
</dbReference>
<accession>A0AA49BQB8</accession>
<feature type="region of interest" description="Disordered" evidence="1">
    <location>
        <begin position="1"/>
        <end position="38"/>
    </location>
</feature>